<keyword evidence="1" id="KW-0472">Membrane</keyword>
<dbReference type="AlphaFoldDB" id="X1MZG8"/>
<reference evidence="3" key="1">
    <citation type="journal article" date="2014" name="Front. Microbiol.">
        <title>High frequency of phylogenetically diverse reductive dehalogenase-homologous genes in deep subseafloor sedimentary metagenomes.</title>
        <authorList>
            <person name="Kawai M."/>
            <person name="Futagami T."/>
            <person name="Toyoda A."/>
            <person name="Takaki Y."/>
            <person name="Nishi S."/>
            <person name="Hori S."/>
            <person name="Arai W."/>
            <person name="Tsubouchi T."/>
            <person name="Morono Y."/>
            <person name="Uchiyama I."/>
            <person name="Ito T."/>
            <person name="Fujiyama A."/>
            <person name="Inagaki F."/>
            <person name="Takami H."/>
        </authorList>
    </citation>
    <scope>NUCLEOTIDE SEQUENCE</scope>
    <source>
        <strain evidence="3">Expedition CK06-06</strain>
    </source>
</reference>
<dbReference type="EMBL" id="BARV01020087">
    <property type="protein sequence ID" value="GAI23416.1"/>
    <property type="molecule type" value="Genomic_DNA"/>
</dbReference>
<keyword evidence="1" id="KW-1133">Transmembrane helix</keyword>
<organism evidence="3">
    <name type="scientific">marine sediment metagenome</name>
    <dbReference type="NCBI Taxonomy" id="412755"/>
    <lineage>
        <taxon>unclassified sequences</taxon>
        <taxon>metagenomes</taxon>
        <taxon>ecological metagenomes</taxon>
    </lineage>
</organism>
<proteinExistence type="predicted"/>
<protein>
    <recommendedName>
        <fullName evidence="2">2TM domain-containing protein</fullName>
    </recommendedName>
</protein>
<dbReference type="Pfam" id="PF13239">
    <property type="entry name" value="2TM"/>
    <property type="match status" value="1"/>
</dbReference>
<evidence type="ECO:0000256" key="1">
    <source>
        <dbReference type="SAM" id="Phobius"/>
    </source>
</evidence>
<evidence type="ECO:0000313" key="3">
    <source>
        <dbReference type="EMBL" id="GAI23416.1"/>
    </source>
</evidence>
<gene>
    <name evidence="3" type="ORF">S06H3_33626</name>
</gene>
<accession>X1MZG8</accession>
<dbReference type="InterPro" id="IPR025698">
    <property type="entry name" value="2TM_dom"/>
</dbReference>
<comment type="caution">
    <text evidence="3">The sequence shown here is derived from an EMBL/GenBank/DDBJ whole genome shotgun (WGS) entry which is preliminary data.</text>
</comment>
<sequence>MEGVNERDYKRAQKRVQAIKGFWGHFITYLVVNVILFIVDLFTTPGEWWFYWVIIGWGIAVVINALSVFAFGKFHGKKWEEAKIKEILDKEKE</sequence>
<feature type="transmembrane region" description="Helical" evidence="1">
    <location>
        <begin position="21"/>
        <end position="43"/>
    </location>
</feature>
<name>X1MZG8_9ZZZZ</name>
<keyword evidence="1" id="KW-0812">Transmembrane</keyword>
<feature type="transmembrane region" description="Helical" evidence="1">
    <location>
        <begin position="49"/>
        <end position="71"/>
    </location>
</feature>
<feature type="domain" description="2TM" evidence="2">
    <location>
        <begin position="10"/>
        <end position="88"/>
    </location>
</feature>
<evidence type="ECO:0000259" key="2">
    <source>
        <dbReference type="Pfam" id="PF13239"/>
    </source>
</evidence>